<dbReference type="InterPro" id="IPR010930">
    <property type="entry name" value="Flg_bb/hook_C_dom"/>
</dbReference>
<proteinExistence type="inferred from homology"/>
<accession>A0ABV5M1A4</accession>
<dbReference type="EMBL" id="JBHMCA010000015">
    <property type="protein sequence ID" value="MFB9442633.1"/>
    <property type="molecule type" value="Genomic_DNA"/>
</dbReference>
<dbReference type="Proteomes" id="UP001589608">
    <property type="component" value="Unassembled WGS sequence"/>
</dbReference>
<name>A0ABV5M1A4_9ACTN</name>
<evidence type="ECO:0000259" key="8">
    <source>
        <dbReference type="Pfam" id="PF06429"/>
    </source>
</evidence>
<feature type="domain" description="Flagellar basal body rod protein N-terminal" evidence="7">
    <location>
        <begin position="7"/>
        <end position="36"/>
    </location>
</feature>
<dbReference type="PANTHER" id="PTHR30033:SF1">
    <property type="entry name" value="FLAGELLAR HOOK-ASSOCIATED PROTEIN 1"/>
    <property type="match status" value="1"/>
</dbReference>
<evidence type="ECO:0000256" key="6">
    <source>
        <dbReference type="ARBA" id="ARBA00023143"/>
    </source>
</evidence>
<dbReference type="NCBIfam" id="TIGR02492">
    <property type="entry name" value="flgK_ends"/>
    <property type="match status" value="1"/>
</dbReference>
<dbReference type="InterPro" id="IPR002371">
    <property type="entry name" value="FlgK"/>
</dbReference>
<evidence type="ECO:0000259" key="7">
    <source>
        <dbReference type="Pfam" id="PF00460"/>
    </source>
</evidence>
<evidence type="ECO:0000313" key="11">
    <source>
        <dbReference type="Proteomes" id="UP001589608"/>
    </source>
</evidence>
<comment type="similarity">
    <text evidence="3">Belongs to the flagella basal body rod proteins family.</text>
</comment>
<comment type="caution">
    <text evidence="10">The sequence shown here is derived from an EMBL/GenBank/DDBJ whole genome shotgun (WGS) entry which is preliminary data.</text>
</comment>
<evidence type="ECO:0000256" key="4">
    <source>
        <dbReference type="ARBA" id="ARBA00016244"/>
    </source>
</evidence>
<keyword evidence="10" id="KW-0282">Flagellum</keyword>
<evidence type="ECO:0000256" key="3">
    <source>
        <dbReference type="ARBA" id="ARBA00009677"/>
    </source>
</evidence>
<dbReference type="Pfam" id="PF22638">
    <property type="entry name" value="FlgK_D1"/>
    <property type="match status" value="1"/>
</dbReference>
<feature type="domain" description="Flagellar basal-body/hook protein C-terminal" evidence="8">
    <location>
        <begin position="425"/>
        <end position="464"/>
    </location>
</feature>
<dbReference type="PANTHER" id="PTHR30033">
    <property type="entry name" value="FLAGELLAR HOOK-ASSOCIATED PROTEIN 1"/>
    <property type="match status" value="1"/>
</dbReference>
<evidence type="ECO:0000259" key="9">
    <source>
        <dbReference type="Pfam" id="PF22638"/>
    </source>
</evidence>
<protein>
    <recommendedName>
        <fullName evidence="4">Flagellar hook-associated protein 1</fullName>
    </recommendedName>
</protein>
<evidence type="ECO:0000256" key="2">
    <source>
        <dbReference type="ARBA" id="ARBA00004613"/>
    </source>
</evidence>
<keyword evidence="6" id="KW-0975">Bacterial flagellum</keyword>
<organism evidence="10 11">
    <name type="scientific">Dactylosporangium vinaceum</name>
    <dbReference type="NCBI Taxonomy" id="53362"/>
    <lineage>
        <taxon>Bacteria</taxon>
        <taxon>Bacillati</taxon>
        <taxon>Actinomycetota</taxon>
        <taxon>Actinomycetes</taxon>
        <taxon>Micromonosporales</taxon>
        <taxon>Micromonosporaceae</taxon>
        <taxon>Dactylosporangium</taxon>
    </lineage>
</organism>
<dbReference type="InterPro" id="IPR053927">
    <property type="entry name" value="FlgK_helical"/>
</dbReference>
<evidence type="ECO:0000256" key="1">
    <source>
        <dbReference type="ARBA" id="ARBA00004365"/>
    </source>
</evidence>
<gene>
    <name evidence="10" type="primary">flgK</name>
    <name evidence="10" type="ORF">ACFFTR_05985</name>
</gene>
<dbReference type="Pfam" id="PF06429">
    <property type="entry name" value="Flg_bbr_C"/>
    <property type="match status" value="1"/>
</dbReference>
<keyword evidence="11" id="KW-1185">Reference proteome</keyword>
<dbReference type="SUPFAM" id="SSF64518">
    <property type="entry name" value="Phase 1 flagellin"/>
    <property type="match status" value="1"/>
</dbReference>
<keyword evidence="10" id="KW-0966">Cell projection</keyword>
<evidence type="ECO:0000256" key="5">
    <source>
        <dbReference type="ARBA" id="ARBA00022525"/>
    </source>
</evidence>
<dbReference type="RefSeq" id="WP_223098075.1">
    <property type="nucleotide sequence ID" value="NZ_CP061913.1"/>
</dbReference>
<sequence length="466" mass="49505">MSTFQGLNTALSALYAQRRALDLTGQNIANANTEGYSRQRVELSPVQSLTQPAYWSKSEAIGDGVKITDVTRLHDEFISNRTRTERGLNAYLQAQNGVYNNVEQAIGEPSDNGLQAQLSDYWSAWSDVANRPGDMSARTQLLSRANTVTQTMGTTRQNLDNLFGATREALDADVSVVNQTSVGVADLNARIKLARNANMPTNELSDQRDQLVMKLSELTGAAGRLNEDGSMDVALGGNLLVQGDSVRNLRAVGSTTVDGIGVAPVQVQFADNGSSAGVTTGKVASGLEALTKTIPDTVAGLDSVAATLIQNVNDQHAKGYDVSTTPPSTTPSPQPGGAFFTGTSAKDIRVAITDPTKIAASSTPTTPYQGDNANAMAAIAQSPQGADTQYRNFVVDIGIQAQTVNRRAQSQQVISDDVTSAEQAESGVSLDEEMTNMLMYQRAYEAAAKVVSTVDTTLDTLINMKR</sequence>
<feature type="domain" description="Flagellar hook-associated protein FlgK helical" evidence="9">
    <location>
        <begin position="100"/>
        <end position="324"/>
    </location>
</feature>
<keyword evidence="5" id="KW-0964">Secreted</keyword>
<reference evidence="10 11" key="1">
    <citation type="submission" date="2024-09" db="EMBL/GenBank/DDBJ databases">
        <authorList>
            <person name="Sun Q."/>
            <person name="Mori K."/>
        </authorList>
    </citation>
    <scope>NUCLEOTIDE SEQUENCE [LARGE SCALE GENOMIC DNA]</scope>
    <source>
        <strain evidence="10 11">JCM 3307</strain>
    </source>
</reference>
<comment type="subcellular location">
    <subcellularLocation>
        <location evidence="1">Bacterial flagellum</location>
    </subcellularLocation>
    <subcellularLocation>
        <location evidence="2">Secreted</location>
    </subcellularLocation>
</comment>
<keyword evidence="10" id="KW-0969">Cilium</keyword>
<dbReference type="Pfam" id="PF00460">
    <property type="entry name" value="Flg_bb_rod"/>
    <property type="match status" value="1"/>
</dbReference>
<dbReference type="InterPro" id="IPR001444">
    <property type="entry name" value="Flag_bb_rod_N"/>
</dbReference>
<evidence type="ECO:0000313" key="10">
    <source>
        <dbReference type="EMBL" id="MFB9442633.1"/>
    </source>
</evidence>